<accession>A0ABP9HRJ4</accession>
<evidence type="ECO:0000256" key="1">
    <source>
        <dbReference type="SAM" id="Phobius"/>
    </source>
</evidence>
<reference evidence="3" key="1">
    <citation type="journal article" date="2019" name="Int. J. Syst. Evol. Microbiol.">
        <title>The Global Catalogue of Microorganisms (GCM) 10K type strain sequencing project: providing services to taxonomists for standard genome sequencing and annotation.</title>
        <authorList>
            <consortium name="The Broad Institute Genomics Platform"/>
            <consortium name="The Broad Institute Genome Sequencing Center for Infectious Disease"/>
            <person name="Wu L."/>
            <person name="Ma J."/>
        </authorList>
    </citation>
    <scope>NUCLEOTIDE SEQUENCE [LARGE SCALE GENOMIC DNA]</scope>
    <source>
        <strain evidence="3">JCM 18287</strain>
    </source>
</reference>
<feature type="transmembrane region" description="Helical" evidence="1">
    <location>
        <begin position="185"/>
        <end position="207"/>
    </location>
</feature>
<feature type="transmembrane region" description="Helical" evidence="1">
    <location>
        <begin position="102"/>
        <end position="123"/>
    </location>
</feature>
<keyword evidence="1" id="KW-0812">Transmembrane</keyword>
<dbReference type="RefSeq" id="WP_345170197.1">
    <property type="nucleotide sequence ID" value="NZ_BAABJK010000011.1"/>
</dbReference>
<feature type="transmembrane region" description="Helical" evidence="1">
    <location>
        <begin position="74"/>
        <end position="96"/>
    </location>
</feature>
<comment type="caution">
    <text evidence="2">The sequence shown here is derived from an EMBL/GenBank/DDBJ whole genome shotgun (WGS) entry which is preliminary data.</text>
</comment>
<feature type="transmembrane region" description="Helical" evidence="1">
    <location>
        <begin position="257"/>
        <end position="275"/>
    </location>
</feature>
<keyword evidence="3" id="KW-1185">Reference proteome</keyword>
<feature type="transmembrane region" description="Helical" evidence="1">
    <location>
        <begin position="135"/>
        <end position="153"/>
    </location>
</feature>
<gene>
    <name evidence="2" type="ORF">GCM10023315_29070</name>
</gene>
<evidence type="ECO:0000313" key="2">
    <source>
        <dbReference type="EMBL" id="GAA4976453.1"/>
    </source>
</evidence>
<proteinExistence type="predicted"/>
<feature type="transmembrane region" description="Helical" evidence="1">
    <location>
        <begin position="361"/>
        <end position="381"/>
    </location>
</feature>
<keyword evidence="1" id="KW-1133">Transmembrane helix</keyword>
<feature type="transmembrane region" description="Helical" evidence="1">
    <location>
        <begin position="214"/>
        <end position="230"/>
    </location>
</feature>
<feature type="transmembrane region" description="Helical" evidence="1">
    <location>
        <begin position="417"/>
        <end position="434"/>
    </location>
</feature>
<protein>
    <recommendedName>
        <fullName evidence="4">O-antigen ligase like membrane protein</fullName>
    </recommendedName>
</protein>
<keyword evidence="1" id="KW-0472">Membrane</keyword>
<name>A0ABP9HRJ4_9FLAO</name>
<evidence type="ECO:0008006" key="4">
    <source>
        <dbReference type="Google" id="ProtNLM"/>
    </source>
</evidence>
<evidence type="ECO:0000313" key="3">
    <source>
        <dbReference type="Proteomes" id="UP001501692"/>
    </source>
</evidence>
<feature type="transmembrane region" description="Helical" evidence="1">
    <location>
        <begin position="45"/>
        <end position="67"/>
    </location>
</feature>
<dbReference type="Proteomes" id="UP001501692">
    <property type="component" value="Unassembled WGS sequence"/>
</dbReference>
<feature type="transmembrane region" description="Helical" evidence="1">
    <location>
        <begin position="393"/>
        <end position="411"/>
    </location>
</feature>
<organism evidence="2 3">
    <name type="scientific">Algibacter aquimarinus</name>
    <dbReference type="NCBI Taxonomy" id="1136748"/>
    <lineage>
        <taxon>Bacteria</taxon>
        <taxon>Pseudomonadati</taxon>
        <taxon>Bacteroidota</taxon>
        <taxon>Flavobacteriia</taxon>
        <taxon>Flavobacteriales</taxon>
        <taxon>Flavobacteriaceae</taxon>
        <taxon>Algibacter</taxon>
    </lineage>
</organism>
<dbReference type="EMBL" id="BAABJK010000011">
    <property type="protein sequence ID" value="GAA4976453.1"/>
    <property type="molecule type" value="Genomic_DNA"/>
</dbReference>
<sequence>MNTSLSVHNKVITKEEALINLLKKGVWLYFFLLIFEGALRKWFLPFLSTPLLIVRDPLAIGLIFMCWKHNIIKANIYVLSITFITMISFATSLVFGHGSLSVAIFGARILIIHFPVMFIISRVFNLEDVIKMGKVMLVITIIMAILIGLQFYSPQSALVNRGVGGDIEGAGFSGSMGYFRPSGTFSFTTGNVLFFSMAACYIFYFWLAKVQVNRIILIGATVGLLAAVPLSISRTLMFSIGITFIFTMLSVASKPKFLLRMIVFAILIVLILFVLSNTEFFGTATEAFTDRFETANRVEGGMSTTLFDRFFGHMIHAITNSDLPFFGLGLGMGTNAGSALLTGKATFLIAEGEWSRLIGEMGFVLGVLILLIRAIFCADISIKSYLNIKLNNILPWLLLSFGLTVIVQGQWAQPTVLGFSTLIGGLILAASKKVDTNDSKEI</sequence>